<reference evidence="2" key="2">
    <citation type="submission" date="2019-06" db="EMBL/GenBank/DDBJ databases">
        <title>Genomics analysis of Aphanomyces spp. identifies a new class of oomycete effector associated with host adaptation.</title>
        <authorList>
            <person name="Gaulin E."/>
        </authorList>
    </citation>
    <scope>NUCLEOTIDE SEQUENCE</scope>
    <source>
        <strain evidence="2">CBS 578.67</strain>
    </source>
</reference>
<dbReference type="EMBL" id="VJMH01005200">
    <property type="protein sequence ID" value="KAF0699049.1"/>
    <property type="molecule type" value="Genomic_DNA"/>
</dbReference>
<gene>
    <name evidence="3" type="primary">Aste57867_10363</name>
    <name evidence="2" type="ORF">As57867_010323</name>
    <name evidence="3" type="ORF">ASTE57867_10363</name>
</gene>
<evidence type="ECO:0000256" key="1">
    <source>
        <dbReference type="SAM" id="MobiDB-lite"/>
    </source>
</evidence>
<accession>A0A485KQ47</accession>
<reference evidence="3 4" key="1">
    <citation type="submission" date="2019-03" db="EMBL/GenBank/DDBJ databases">
        <authorList>
            <person name="Gaulin E."/>
            <person name="Dumas B."/>
        </authorList>
    </citation>
    <scope>NUCLEOTIDE SEQUENCE [LARGE SCALE GENOMIC DNA]</scope>
    <source>
        <strain evidence="3">CBS 568.67</strain>
    </source>
</reference>
<evidence type="ECO:0000313" key="4">
    <source>
        <dbReference type="Proteomes" id="UP000332933"/>
    </source>
</evidence>
<dbReference type="Proteomes" id="UP000332933">
    <property type="component" value="Unassembled WGS sequence"/>
</dbReference>
<keyword evidence="4" id="KW-1185">Reference proteome</keyword>
<protein>
    <submittedName>
        <fullName evidence="3">Aste57867_10363 protein</fullName>
    </submittedName>
</protein>
<organism evidence="3 4">
    <name type="scientific">Aphanomyces stellatus</name>
    <dbReference type="NCBI Taxonomy" id="120398"/>
    <lineage>
        <taxon>Eukaryota</taxon>
        <taxon>Sar</taxon>
        <taxon>Stramenopiles</taxon>
        <taxon>Oomycota</taxon>
        <taxon>Saprolegniomycetes</taxon>
        <taxon>Saprolegniales</taxon>
        <taxon>Verrucalvaceae</taxon>
        <taxon>Aphanomyces</taxon>
    </lineage>
</organism>
<feature type="region of interest" description="Disordered" evidence="1">
    <location>
        <begin position="66"/>
        <end position="87"/>
    </location>
</feature>
<sequence length="238" mass="26579">MCLLPPQAIVTQDAKRSLTSTRGGDASGDFVGQELETSATCTHSNSHLCAYNIQEKRLMTCRRQEWDDETENMSPTRQKPLSQTTENTTTGLETMTSHTKALAAEWKFPSPMTRCPPTKAKKRVRFGTVTTFTFSLAYGGSAVPRGQGPPIGLAQTHAQQECQYVDEISTDACRRVCFFDHVDRILLLQRAGYSRKEVADMCVEAIGVRQSRECSVELANEDDFEVEPVPKRRRVVDP</sequence>
<evidence type="ECO:0000313" key="2">
    <source>
        <dbReference type="EMBL" id="KAF0699049.1"/>
    </source>
</evidence>
<dbReference type="EMBL" id="CAADRA010005221">
    <property type="protein sequence ID" value="VFT87237.1"/>
    <property type="molecule type" value="Genomic_DNA"/>
</dbReference>
<feature type="compositionally biased region" description="Polar residues" evidence="1">
    <location>
        <begin position="72"/>
        <end position="83"/>
    </location>
</feature>
<proteinExistence type="predicted"/>
<evidence type="ECO:0000313" key="3">
    <source>
        <dbReference type="EMBL" id="VFT87237.1"/>
    </source>
</evidence>
<dbReference type="AlphaFoldDB" id="A0A485KQ47"/>
<name>A0A485KQ47_9STRA</name>